<evidence type="ECO:0000313" key="1">
    <source>
        <dbReference type="EMBL" id="KAK7044534.1"/>
    </source>
</evidence>
<evidence type="ECO:0000313" key="2">
    <source>
        <dbReference type="Proteomes" id="UP001362999"/>
    </source>
</evidence>
<name>A0AAW0CZ58_9AGAR</name>
<dbReference type="EMBL" id="JAWWNJ010000011">
    <property type="protein sequence ID" value="KAK7044534.1"/>
    <property type="molecule type" value="Genomic_DNA"/>
</dbReference>
<dbReference type="PANTHER" id="PTHR40518:SF1">
    <property type="entry name" value="ACETOACETATE DECARBOXYLASE"/>
    <property type="match status" value="1"/>
</dbReference>
<keyword evidence="2" id="KW-1185">Reference proteome</keyword>
<dbReference type="AlphaFoldDB" id="A0AAW0CZ58"/>
<protein>
    <recommendedName>
        <fullName evidence="3">Acetoacetate decarboxylase</fullName>
    </recommendedName>
</protein>
<accession>A0AAW0CZ58</accession>
<gene>
    <name evidence="1" type="ORF">R3P38DRAFT_3176784</name>
</gene>
<sequence>MSVGPQLRDAPAPWKLKGRTWAFLVSPSGSATSFPAGWSDPIEVDALATGGEFIGGVGVVQIVSYDESPVGPYNELIYVPGRWKYSDGTKAFRITRIYVSTKESTMNGRRNWNTPKHLAKFDIKTNPSDGSVDISVSHPNAASPFFQASVQRVLGLSALSIPTSTSFLGQYFSLMQPPLPVGTDPEEVATEQWAYLTPILKGSASVRKLIPKMNNRIGDGVGFPALIPWTWGFAMDRVEMDFGRATMYDAV</sequence>
<organism evidence="1 2">
    <name type="scientific">Favolaschia claudopus</name>
    <dbReference type="NCBI Taxonomy" id="2862362"/>
    <lineage>
        <taxon>Eukaryota</taxon>
        <taxon>Fungi</taxon>
        <taxon>Dikarya</taxon>
        <taxon>Basidiomycota</taxon>
        <taxon>Agaricomycotina</taxon>
        <taxon>Agaricomycetes</taxon>
        <taxon>Agaricomycetidae</taxon>
        <taxon>Agaricales</taxon>
        <taxon>Marasmiineae</taxon>
        <taxon>Mycenaceae</taxon>
        <taxon>Favolaschia</taxon>
    </lineage>
</organism>
<comment type="caution">
    <text evidence="1">The sequence shown here is derived from an EMBL/GenBank/DDBJ whole genome shotgun (WGS) entry which is preliminary data.</text>
</comment>
<evidence type="ECO:0008006" key="3">
    <source>
        <dbReference type="Google" id="ProtNLM"/>
    </source>
</evidence>
<dbReference type="SUPFAM" id="SSF160104">
    <property type="entry name" value="Acetoacetate decarboxylase-like"/>
    <property type="match status" value="1"/>
</dbReference>
<proteinExistence type="predicted"/>
<dbReference type="Gene3D" id="2.40.400.10">
    <property type="entry name" value="Acetoacetate decarboxylase-like"/>
    <property type="match status" value="1"/>
</dbReference>
<reference evidence="1 2" key="1">
    <citation type="journal article" date="2024" name="J Genomics">
        <title>Draft genome sequencing and assembly of Favolaschia claudopus CIRM-BRFM 2984 isolated from oak limbs.</title>
        <authorList>
            <person name="Navarro D."/>
            <person name="Drula E."/>
            <person name="Chaduli D."/>
            <person name="Cazenave R."/>
            <person name="Ahrendt S."/>
            <person name="Wang J."/>
            <person name="Lipzen A."/>
            <person name="Daum C."/>
            <person name="Barry K."/>
            <person name="Grigoriev I.V."/>
            <person name="Favel A."/>
            <person name="Rosso M.N."/>
            <person name="Martin F."/>
        </authorList>
    </citation>
    <scope>NUCLEOTIDE SEQUENCE [LARGE SCALE GENOMIC DNA]</scope>
    <source>
        <strain evidence="1 2">CIRM-BRFM 2984</strain>
    </source>
</reference>
<dbReference type="PANTHER" id="PTHR40518">
    <property type="entry name" value="ACETOACETATE DECARBOXYLASE"/>
    <property type="match status" value="1"/>
</dbReference>
<dbReference type="Proteomes" id="UP001362999">
    <property type="component" value="Unassembled WGS sequence"/>
</dbReference>
<dbReference type="InterPro" id="IPR023375">
    <property type="entry name" value="ADC_dom_sf"/>
</dbReference>